<sequence>MTQRAQLPAVVDRYIAAANARDWDAVAPCFTDNAEFWTLGVRTAQGSAQIAEQLRKAMESLPETHDEVTRVAVDGTIVFVEMVFRGRTTQGNAFEVNAADVIELTPDGGAITRVAAWFDSAQRPG</sequence>
<accession>A0A1E7L8D0</accession>
<dbReference type="RefSeq" id="WP_070016294.1">
    <property type="nucleotide sequence ID" value="NZ_LJGW01000153.1"/>
</dbReference>
<feature type="domain" description="SnoaL-like" evidence="1">
    <location>
        <begin position="11"/>
        <end position="113"/>
    </location>
</feature>
<evidence type="ECO:0000313" key="2">
    <source>
        <dbReference type="EMBL" id="OEV12233.1"/>
    </source>
</evidence>
<dbReference type="Gene3D" id="3.10.450.50">
    <property type="match status" value="1"/>
</dbReference>
<evidence type="ECO:0000313" key="3">
    <source>
        <dbReference type="Proteomes" id="UP000176005"/>
    </source>
</evidence>
<proteinExistence type="predicted"/>
<gene>
    <name evidence="2" type="ORF">AN218_09305</name>
</gene>
<organism evidence="2 3">
    <name type="scientific">Streptomyces nanshensis</name>
    <dbReference type="NCBI Taxonomy" id="518642"/>
    <lineage>
        <taxon>Bacteria</taxon>
        <taxon>Bacillati</taxon>
        <taxon>Actinomycetota</taxon>
        <taxon>Actinomycetes</taxon>
        <taxon>Kitasatosporales</taxon>
        <taxon>Streptomycetaceae</taxon>
        <taxon>Streptomyces</taxon>
    </lineage>
</organism>
<dbReference type="CDD" id="cd00531">
    <property type="entry name" value="NTF2_like"/>
    <property type="match status" value="1"/>
</dbReference>
<dbReference type="SUPFAM" id="SSF54427">
    <property type="entry name" value="NTF2-like"/>
    <property type="match status" value="1"/>
</dbReference>
<dbReference type="InterPro" id="IPR037401">
    <property type="entry name" value="SnoaL-like"/>
</dbReference>
<dbReference type="EMBL" id="LJGW01000153">
    <property type="protein sequence ID" value="OEV12233.1"/>
    <property type="molecule type" value="Genomic_DNA"/>
</dbReference>
<dbReference type="AlphaFoldDB" id="A0A1E7L8D0"/>
<name>A0A1E7L8D0_9ACTN</name>
<comment type="caution">
    <text evidence="2">The sequence shown here is derived from an EMBL/GenBank/DDBJ whole genome shotgun (WGS) entry which is preliminary data.</text>
</comment>
<evidence type="ECO:0000259" key="1">
    <source>
        <dbReference type="Pfam" id="PF12680"/>
    </source>
</evidence>
<dbReference type="InterPro" id="IPR032710">
    <property type="entry name" value="NTF2-like_dom_sf"/>
</dbReference>
<dbReference type="Pfam" id="PF12680">
    <property type="entry name" value="SnoaL_2"/>
    <property type="match status" value="1"/>
</dbReference>
<protein>
    <recommendedName>
        <fullName evidence="1">SnoaL-like domain-containing protein</fullName>
    </recommendedName>
</protein>
<dbReference type="Proteomes" id="UP000176005">
    <property type="component" value="Unassembled WGS sequence"/>
</dbReference>
<keyword evidence="3" id="KW-1185">Reference proteome</keyword>
<reference evidence="2 3" key="1">
    <citation type="journal article" date="2016" name="Front. Microbiol.">
        <title>Comparative Genomics Analysis of Streptomyces Species Reveals Their Adaptation to the Marine Environment and Their Diversity at the Genomic Level.</title>
        <authorList>
            <person name="Tian X."/>
            <person name="Zhang Z."/>
            <person name="Yang T."/>
            <person name="Chen M."/>
            <person name="Li J."/>
            <person name="Chen F."/>
            <person name="Yang J."/>
            <person name="Li W."/>
            <person name="Zhang B."/>
            <person name="Zhang Z."/>
            <person name="Wu J."/>
            <person name="Zhang C."/>
            <person name="Long L."/>
            <person name="Xiao J."/>
        </authorList>
    </citation>
    <scope>NUCLEOTIDE SEQUENCE [LARGE SCALE GENOMIC DNA]</scope>
    <source>
        <strain evidence="2 3">SCSIO 10429</strain>
    </source>
</reference>